<keyword evidence="2" id="KW-1185">Reference proteome</keyword>
<name>A0AAN8TUS4_SOLBU</name>
<accession>A0AAN8TUS4</accession>
<organism evidence="1 2">
    <name type="scientific">Solanum bulbocastanum</name>
    <name type="common">Wild potato</name>
    <dbReference type="NCBI Taxonomy" id="147425"/>
    <lineage>
        <taxon>Eukaryota</taxon>
        <taxon>Viridiplantae</taxon>
        <taxon>Streptophyta</taxon>
        <taxon>Embryophyta</taxon>
        <taxon>Tracheophyta</taxon>
        <taxon>Spermatophyta</taxon>
        <taxon>Magnoliopsida</taxon>
        <taxon>eudicotyledons</taxon>
        <taxon>Gunneridae</taxon>
        <taxon>Pentapetalae</taxon>
        <taxon>asterids</taxon>
        <taxon>lamiids</taxon>
        <taxon>Solanales</taxon>
        <taxon>Solanaceae</taxon>
        <taxon>Solanoideae</taxon>
        <taxon>Solaneae</taxon>
        <taxon>Solanum</taxon>
    </lineage>
</organism>
<sequence>MTSEMRKKEEDRQEQMAKMMMNFDLLVKHMLGTITKSIYYIKAHNASLLEEETMYASFDEDVRYLMNHEEGSQSGYQATNQGLWCSREENQELLKKVSNERVDDEVGPSALIQIMVDEEVLKKQNFTSQKNYTMPVETRDSMHWQDSITSVLRLTSCCCGWCVANHAQVRGNCDTLALHNGCPEFCRSNAGLKGMFNIP</sequence>
<proteinExistence type="predicted"/>
<reference evidence="1 2" key="1">
    <citation type="submission" date="2024-02" db="EMBL/GenBank/DDBJ databases">
        <title>de novo genome assembly of Solanum bulbocastanum strain 11H21.</title>
        <authorList>
            <person name="Hosaka A.J."/>
        </authorList>
    </citation>
    <scope>NUCLEOTIDE SEQUENCE [LARGE SCALE GENOMIC DNA]</scope>
    <source>
        <tissue evidence="1">Young leaves</tissue>
    </source>
</reference>
<dbReference type="AlphaFoldDB" id="A0AAN8TUS4"/>
<dbReference type="Proteomes" id="UP001371456">
    <property type="component" value="Unassembled WGS sequence"/>
</dbReference>
<comment type="caution">
    <text evidence="1">The sequence shown here is derived from an EMBL/GenBank/DDBJ whole genome shotgun (WGS) entry which is preliminary data.</text>
</comment>
<gene>
    <name evidence="1" type="ORF">RDI58_007238</name>
</gene>
<protein>
    <submittedName>
        <fullName evidence="1">Uncharacterized protein</fullName>
    </submittedName>
</protein>
<evidence type="ECO:0000313" key="1">
    <source>
        <dbReference type="EMBL" id="KAK6793785.1"/>
    </source>
</evidence>
<evidence type="ECO:0000313" key="2">
    <source>
        <dbReference type="Proteomes" id="UP001371456"/>
    </source>
</evidence>
<dbReference type="EMBL" id="JBANQN010000003">
    <property type="protein sequence ID" value="KAK6793785.1"/>
    <property type="molecule type" value="Genomic_DNA"/>
</dbReference>